<sequence length="123" mass="12480">MAPARVVPEVPSQPPAARLPCLAAPKVVAKAPSQSPRPGPALSRPELTAVKALMFPCLAALWFGGASAAAVAVTVAVHPEADAGPLLFVASVGAILFAALLAKVVFLLLLRAALRDADSNLEV</sequence>
<organism evidence="2 3">
    <name type="scientific">Dichanthelium oligosanthes</name>
    <dbReference type="NCBI Taxonomy" id="888268"/>
    <lineage>
        <taxon>Eukaryota</taxon>
        <taxon>Viridiplantae</taxon>
        <taxon>Streptophyta</taxon>
        <taxon>Embryophyta</taxon>
        <taxon>Tracheophyta</taxon>
        <taxon>Spermatophyta</taxon>
        <taxon>Magnoliopsida</taxon>
        <taxon>Liliopsida</taxon>
        <taxon>Poales</taxon>
        <taxon>Poaceae</taxon>
        <taxon>PACMAD clade</taxon>
        <taxon>Panicoideae</taxon>
        <taxon>Panicodae</taxon>
        <taxon>Paniceae</taxon>
        <taxon>Dichantheliinae</taxon>
        <taxon>Dichanthelium</taxon>
    </lineage>
</organism>
<comment type="caution">
    <text evidence="2">The sequence shown here is derived from an EMBL/GenBank/DDBJ whole genome shotgun (WGS) entry which is preliminary data.</text>
</comment>
<keyword evidence="3" id="KW-1185">Reference proteome</keyword>
<name>A0A1E5W966_9POAL</name>
<evidence type="ECO:0000313" key="2">
    <source>
        <dbReference type="EMBL" id="OEL33917.1"/>
    </source>
</evidence>
<gene>
    <name evidence="2" type="ORF">BAE44_0005064</name>
</gene>
<protein>
    <submittedName>
        <fullName evidence="2">Uncharacterized protein</fullName>
    </submittedName>
</protein>
<keyword evidence="1" id="KW-1133">Transmembrane helix</keyword>
<keyword evidence="1" id="KW-0812">Transmembrane</keyword>
<feature type="transmembrane region" description="Helical" evidence="1">
    <location>
        <begin position="83"/>
        <end position="110"/>
    </location>
</feature>
<feature type="transmembrane region" description="Helical" evidence="1">
    <location>
        <begin position="53"/>
        <end position="77"/>
    </location>
</feature>
<evidence type="ECO:0000313" key="3">
    <source>
        <dbReference type="Proteomes" id="UP000095767"/>
    </source>
</evidence>
<dbReference type="Proteomes" id="UP000095767">
    <property type="component" value="Unassembled WGS sequence"/>
</dbReference>
<evidence type="ECO:0000256" key="1">
    <source>
        <dbReference type="SAM" id="Phobius"/>
    </source>
</evidence>
<accession>A0A1E5W966</accession>
<reference evidence="2 3" key="1">
    <citation type="submission" date="2016-09" db="EMBL/GenBank/DDBJ databases">
        <title>The draft genome of Dichanthelium oligosanthes: A C3 panicoid grass species.</title>
        <authorList>
            <person name="Studer A.J."/>
            <person name="Schnable J.C."/>
            <person name="Brutnell T.P."/>
        </authorList>
    </citation>
    <scope>NUCLEOTIDE SEQUENCE [LARGE SCALE GENOMIC DNA]</scope>
    <source>
        <strain evidence="3">cv. Kellogg 1175</strain>
        <tissue evidence="2">Leaf</tissue>
    </source>
</reference>
<dbReference type="AlphaFoldDB" id="A0A1E5W966"/>
<keyword evidence="1" id="KW-0472">Membrane</keyword>
<proteinExistence type="predicted"/>
<dbReference type="EMBL" id="LWDX02017099">
    <property type="protein sequence ID" value="OEL33917.1"/>
    <property type="molecule type" value="Genomic_DNA"/>
</dbReference>
<feature type="non-terminal residue" evidence="2">
    <location>
        <position position="123"/>
    </location>
</feature>